<keyword evidence="3" id="KW-1185">Reference proteome</keyword>
<dbReference type="EMBL" id="AP026800">
    <property type="protein sequence ID" value="BDR53972.1"/>
    <property type="molecule type" value="Genomic_DNA"/>
</dbReference>
<name>A0ABM8BAN1_9BIFI</name>
<protein>
    <submittedName>
        <fullName evidence="2">NagC family transcriptional regulator</fullName>
    </submittedName>
</protein>
<evidence type="ECO:0000313" key="2">
    <source>
        <dbReference type="EMBL" id="BDR53972.1"/>
    </source>
</evidence>
<dbReference type="PANTHER" id="PTHR18964:SF149">
    <property type="entry name" value="BIFUNCTIONAL UDP-N-ACETYLGLUCOSAMINE 2-EPIMERASE_N-ACETYLMANNOSAMINE KINASE"/>
    <property type="match status" value="1"/>
</dbReference>
<dbReference type="InterPro" id="IPR000600">
    <property type="entry name" value="ROK"/>
</dbReference>
<dbReference type="PANTHER" id="PTHR18964">
    <property type="entry name" value="ROK (REPRESSOR, ORF, KINASE) FAMILY"/>
    <property type="match status" value="1"/>
</dbReference>
<evidence type="ECO:0000256" key="1">
    <source>
        <dbReference type="ARBA" id="ARBA00006479"/>
    </source>
</evidence>
<accession>A0ABM8BAN1</accession>
<gene>
    <name evidence="2" type="ORF">KIMH_00830</name>
</gene>
<evidence type="ECO:0000313" key="3">
    <source>
        <dbReference type="Proteomes" id="UP001321748"/>
    </source>
</evidence>
<dbReference type="Gene3D" id="3.30.420.40">
    <property type="match status" value="2"/>
</dbReference>
<dbReference type="Proteomes" id="UP001321748">
    <property type="component" value="Chromosome"/>
</dbReference>
<dbReference type="InterPro" id="IPR043129">
    <property type="entry name" value="ATPase_NBD"/>
</dbReference>
<dbReference type="SUPFAM" id="SSF53067">
    <property type="entry name" value="Actin-like ATPase domain"/>
    <property type="match status" value="1"/>
</dbReference>
<dbReference type="Pfam" id="PF00480">
    <property type="entry name" value="ROK"/>
    <property type="match status" value="1"/>
</dbReference>
<reference evidence="2 3" key="1">
    <citation type="journal article" date="2023" name="Microbiol. Spectr.">
        <title>Symbiosis of Carpenter Bees with Uncharacterized Lactic Acid Bacteria Showing NAD Auxotrophy.</title>
        <authorList>
            <person name="Kawasaki S."/>
            <person name="Ozawa K."/>
            <person name="Mori T."/>
            <person name="Yamamoto A."/>
            <person name="Ito M."/>
            <person name="Ohkuma M."/>
            <person name="Sakamoto M."/>
            <person name="Matsutani M."/>
        </authorList>
    </citation>
    <scope>NUCLEOTIDE SEQUENCE [LARGE SCALE GENOMIC DNA]</scope>
    <source>
        <strain evidence="2 3">KimH</strain>
    </source>
</reference>
<proteinExistence type="inferred from homology"/>
<comment type="similarity">
    <text evidence="1">Belongs to the ROK (NagC/XylR) family.</text>
</comment>
<organism evidence="2 3">
    <name type="scientific">Bombiscardovia apis</name>
    <dbReference type="NCBI Taxonomy" id="2932182"/>
    <lineage>
        <taxon>Bacteria</taxon>
        <taxon>Bacillati</taxon>
        <taxon>Actinomycetota</taxon>
        <taxon>Actinomycetes</taxon>
        <taxon>Bifidobacteriales</taxon>
        <taxon>Bifidobacteriaceae</taxon>
        <taxon>Bombiscardovia</taxon>
    </lineage>
</organism>
<sequence>MRIGLDIGGTKIEGVAIDAAGHTVASTRKPSRPGNEQVIEDLAQSVRELQAQAGSEYSQEASSLGIGIPGRVDSVSGTVWDAVNLHIRKVELGTELSRELGMPVGIENDVNAAALGAYADSKVPTMVFINLGTGLAAGIIRQGHIDHGASGAIGEIGHIPVELHRFACKCGQQGCLETVASGSALARLWPQANPPLPDIIRRSREGNLQAEQVLSMFAQGVATVIQIVALSIDPNTIVIGGGLTKTGPDLLNVVNTELERQAANSHFIDSLKLPERLSLVPAERAIGAIGAALAGAQQAKSGALPGK</sequence>